<feature type="transmembrane region" description="Helical" evidence="9">
    <location>
        <begin position="251"/>
        <end position="269"/>
    </location>
</feature>
<keyword evidence="7" id="KW-0915">Sodium</keyword>
<dbReference type="SUPFAM" id="SSF161070">
    <property type="entry name" value="SNF-like"/>
    <property type="match status" value="1"/>
</dbReference>
<dbReference type="Pfam" id="PF00209">
    <property type="entry name" value="SNF"/>
    <property type="match status" value="1"/>
</dbReference>
<proteinExistence type="predicted"/>
<feature type="transmembrane region" description="Helical" evidence="9">
    <location>
        <begin position="99"/>
        <end position="121"/>
    </location>
</feature>
<evidence type="ECO:0000256" key="1">
    <source>
        <dbReference type="ARBA" id="ARBA00004141"/>
    </source>
</evidence>
<dbReference type="PROSITE" id="PS50267">
    <property type="entry name" value="NA_NEUROTRAN_SYMP_3"/>
    <property type="match status" value="1"/>
</dbReference>
<dbReference type="PANTHER" id="PTHR11616:SF241">
    <property type="entry name" value="SODIUM- AND CHLORIDE-DEPENDENT GLYCINE TRANSPORTER 2"/>
    <property type="match status" value="1"/>
</dbReference>
<dbReference type="GO" id="GO:0005283">
    <property type="term" value="F:amino acid:sodium symporter activity"/>
    <property type="evidence" value="ECO:0007669"/>
    <property type="project" value="TreeGrafter"/>
</dbReference>
<evidence type="ECO:0000256" key="3">
    <source>
        <dbReference type="ARBA" id="ARBA00022692"/>
    </source>
</evidence>
<feature type="transmembrane region" description="Helical" evidence="9">
    <location>
        <begin position="225"/>
        <end position="245"/>
    </location>
</feature>
<dbReference type="InterPro" id="IPR037272">
    <property type="entry name" value="SNS_sf"/>
</dbReference>
<gene>
    <name evidence="10" type="ORF">GCK32_011987</name>
</gene>
<feature type="transmembrane region" description="Helical" evidence="9">
    <location>
        <begin position="68"/>
        <end position="87"/>
    </location>
</feature>
<dbReference type="Proteomes" id="UP001331761">
    <property type="component" value="Unassembled WGS sequence"/>
</dbReference>
<evidence type="ECO:0000313" key="11">
    <source>
        <dbReference type="Proteomes" id="UP001331761"/>
    </source>
</evidence>
<dbReference type="AlphaFoldDB" id="A0AAN8FTN1"/>
<evidence type="ECO:0000256" key="9">
    <source>
        <dbReference type="SAM" id="Phobius"/>
    </source>
</evidence>
<evidence type="ECO:0000256" key="4">
    <source>
        <dbReference type="ARBA" id="ARBA00022847"/>
    </source>
</evidence>
<comment type="subcellular location">
    <subcellularLocation>
        <location evidence="1">Membrane</location>
        <topology evidence="1">Multi-pass membrane protein</topology>
    </subcellularLocation>
</comment>
<dbReference type="EMBL" id="WIXE01001362">
    <property type="protein sequence ID" value="KAK5985766.1"/>
    <property type="molecule type" value="Genomic_DNA"/>
</dbReference>
<evidence type="ECO:0000256" key="6">
    <source>
        <dbReference type="ARBA" id="ARBA00023136"/>
    </source>
</evidence>
<feature type="transmembrane region" description="Helical" evidence="9">
    <location>
        <begin position="40"/>
        <end position="62"/>
    </location>
</feature>
<protein>
    <submittedName>
        <fullName evidence="10">Uncharacterized protein</fullName>
    </submittedName>
</protein>
<keyword evidence="7" id="KW-0479">Metal-binding</keyword>
<dbReference type="GO" id="GO:0089718">
    <property type="term" value="P:amino acid import across plasma membrane"/>
    <property type="evidence" value="ECO:0007669"/>
    <property type="project" value="TreeGrafter"/>
</dbReference>
<reference evidence="10 11" key="1">
    <citation type="submission" date="2019-10" db="EMBL/GenBank/DDBJ databases">
        <title>Assembly and Annotation for the nematode Trichostrongylus colubriformis.</title>
        <authorList>
            <person name="Martin J."/>
        </authorList>
    </citation>
    <scope>NUCLEOTIDE SEQUENCE [LARGE SCALE GENOMIC DNA]</scope>
    <source>
        <strain evidence="10">G859</strain>
        <tissue evidence="10">Whole worm</tissue>
    </source>
</reference>
<keyword evidence="3 9" id="KW-0812">Transmembrane</keyword>
<dbReference type="GO" id="GO:0046872">
    <property type="term" value="F:metal ion binding"/>
    <property type="evidence" value="ECO:0007669"/>
    <property type="project" value="UniProtKB-KW"/>
</dbReference>
<comment type="caution">
    <text evidence="10">The sequence shown here is derived from an EMBL/GenBank/DDBJ whole genome shotgun (WGS) entry which is preliminary data.</text>
</comment>
<dbReference type="GO" id="GO:0005886">
    <property type="term" value="C:plasma membrane"/>
    <property type="evidence" value="ECO:0007669"/>
    <property type="project" value="TreeGrafter"/>
</dbReference>
<feature type="region of interest" description="Disordered" evidence="8">
    <location>
        <begin position="1"/>
        <end position="30"/>
    </location>
</feature>
<dbReference type="InterPro" id="IPR000175">
    <property type="entry name" value="Na/ntran_symport"/>
</dbReference>
<dbReference type="PANTHER" id="PTHR11616">
    <property type="entry name" value="SODIUM/CHLORIDE DEPENDENT TRANSPORTER"/>
    <property type="match status" value="1"/>
</dbReference>
<feature type="binding site" evidence="7">
    <location>
        <position position="53"/>
    </location>
    <ligand>
        <name>Na(+)</name>
        <dbReference type="ChEBI" id="CHEBI:29101"/>
        <label>1</label>
    </ligand>
</feature>
<evidence type="ECO:0000313" key="10">
    <source>
        <dbReference type="EMBL" id="KAK5985766.1"/>
    </source>
</evidence>
<sequence length="274" mass="29714">MVKKTPSKTKSKSASKDSATPPIGSSESSRVEDKISRTEFLCAAVAFAIGSGNLWLVPASIAQSGLTFLIQFTVCYVLAAIPLYYMEVALGQYTSASPWCIYQMLAPAMSGVPAAMAFNIVLRSTVLSVWVTEFLTMFAISLEGAWREPSYARCSHGDVCYDHRLARRCMFASPNDTSCAQFISAMVNTRVDAIKATPLIHSFARIFEEPEITLKPPESYVPNSMVIVALMLTWICAGCAATVGARFIGRLAYAVIAIAILTCIMLSILGKSFL</sequence>
<feature type="binding site" evidence="7">
    <location>
        <position position="48"/>
    </location>
    <ligand>
        <name>Na(+)</name>
        <dbReference type="ChEBI" id="CHEBI:29101"/>
        <label>1</label>
    </ligand>
</feature>
<keyword evidence="11" id="KW-1185">Reference proteome</keyword>
<evidence type="ECO:0000256" key="7">
    <source>
        <dbReference type="PIRSR" id="PIRSR600175-1"/>
    </source>
</evidence>
<keyword evidence="6 9" id="KW-0472">Membrane</keyword>
<evidence type="ECO:0000256" key="5">
    <source>
        <dbReference type="ARBA" id="ARBA00022989"/>
    </source>
</evidence>
<name>A0AAN8FTN1_TRICO</name>
<feature type="compositionally biased region" description="Basic residues" evidence="8">
    <location>
        <begin position="1"/>
        <end position="13"/>
    </location>
</feature>
<evidence type="ECO:0000256" key="2">
    <source>
        <dbReference type="ARBA" id="ARBA00022448"/>
    </source>
</evidence>
<accession>A0AAN8FTN1</accession>
<organism evidence="10 11">
    <name type="scientific">Trichostrongylus colubriformis</name>
    <name type="common">Black scour worm</name>
    <dbReference type="NCBI Taxonomy" id="6319"/>
    <lineage>
        <taxon>Eukaryota</taxon>
        <taxon>Metazoa</taxon>
        <taxon>Ecdysozoa</taxon>
        <taxon>Nematoda</taxon>
        <taxon>Chromadorea</taxon>
        <taxon>Rhabditida</taxon>
        <taxon>Rhabditina</taxon>
        <taxon>Rhabditomorpha</taxon>
        <taxon>Strongyloidea</taxon>
        <taxon>Trichostrongylidae</taxon>
        <taxon>Trichostrongylus</taxon>
    </lineage>
</organism>
<keyword evidence="2" id="KW-0813">Transport</keyword>
<keyword evidence="5 9" id="KW-1133">Transmembrane helix</keyword>
<keyword evidence="4" id="KW-0769">Symport</keyword>
<evidence type="ECO:0000256" key="8">
    <source>
        <dbReference type="SAM" id="MobiDB-lite"/>
    </source>
</evidence>